<evidence type="ECO:0008006" key="3">
    <source>
        <dbReference type="Google" id="ProtNLM"/>
    </source>
</evidence>
<name>A0ABR3DL84_NEUIN</name>
<reference evidence="1 2" key="1">
    <citation type="submission" date="2023-09" db="EMBL/GenBank/DDBJ databases">
        <title>Multi-omics analysis of a traditional fermented food reveals byproduct-associated fungal strains for waste-to-food upcycling.</title>
        <authorList>
            <consortium name="Lawrence Berkeley National Laboratory"/>
            <person name="Rekdal V.M."/>
            <person name="Villalobos-Escobedo J.M."/>
            <person name="Rodriguez-Valeron N."/>
            <person name="Garcia M.O."/>
            <person name="Vasquez D.P."/>
            <person name="Damayanti I."/>
            <person name="Sorensen P.M."/>
            <person name="Baidoo E.E."/>
            <person name="De Carvalho A.C."/>
            <person name="Riley R."/>
            <person name="Lipzen A."/>
            <person name="He G."/>
            <person name="Yan M."/>
            <person name="Haridas S."/>
            <person name="Daum C."/>
            <person name="Yoshinaga Y."/>
            <person name="Ng V."/>
            <person name="Grigoriev I.V."/>
            <person name="Munk R."/>
            <person name="Nuraida L."/>
            <person name="Wijaya C.H."/>
            <person name="Morales P.-C."/>
            <person name="Keasling J.D."/>
        </authorList>
    </citation>
    <scope>NUCLEOTIDE SEQUENCE [LARGE SCALE GENOMIC DNA]</scope>
    <source>
        <strain evidence="1 2">FGSC 2613</strain>
    </source>
</reference>
<dbReference type="Proteomes" id="UP001451303">
    <property type="component" value="Unassembled WGS sequence"/>
</dbReference>
<protein>
    <recommendedName>
        <fullName evidence="3">Secreted protein</fullName>
    </recommendedName>
</protein>
<organism evidence="1 2">
    <name type="scientific">Neurospora intermedia</name>
    <dbReference type="NCBI Taxonomy" id="5142"/>
    <lineage>
        <taxon>Eukaryota</taxon>
        <taxon>Fungi</taxon>
        <taxon>Dikarya</taxon>
        <taxon>Ascomycota</taxon>
        <taxon>Pezizomycotina</taxon>
        <taxon>Sordariomycetes</taxon>
        <taxon>Sordariomycetidae</taxon>
        <taxon>Sordariales</taxon>
        <taxon>Sordariaceae</taxon>
        <taxon>Neurospora</taxon>
    </lineage>
</organism>
<evidence type="ECO:0000313" key="2">
    <source>
        <dbReference type="Proteomes" id="UP001451303"/>
    </source>
</evidence>
<keyword evidence="2" id="KW-1185">Reference proteome</keyword>
<evidence type="ECO:0000313" key="1">
    <source>
        <dbReference type="EMBL" id="KAL0473429.1"/>
    </source>
</evidence>
<proteinExistence type="predicted"/>
<comment type="caution">
    <text evidence="1">The sequence shown here is derived from an EMBL/GenBank/DDBJ whole genome shotgun (WGS) entry which is preliminary data.</text>
</comment>
<sequence length="111" mass="12283">MTDFHVIGALILYLALISWASTLSRLLTTPTTIWITPLLRIESATSKQVLSVGPSPRVIPLSINNFIFKEFIRNLTVARPPRRQRAHTLKCKKFSLSSPSSSSSTTGTDTL</sequence>
<dbReference type="EMBL" id="JAVLET010000002">
    <property type="protein sequence ID" value="KAL0473429.1"/>
    <property type="molecule type" value="Genomic_DNA"/>
</dbReference>
<gene>
    <name evidence="1" type="ORF">QR685DRAFT_174536</name>
</gene>
<accession>A0ABR3DL84</accession>